<comment type="similarity">
    <text evidence="1">Belongs to the PPR family. P subfamily.</text>
</comment>
<keyword evidence="5" id="KW-1185">Reference proteome</keyword>
<feature type="repeat" description="PPR" evidence="3">
    <location>
        <begin position="44"/>
        <end position="78"/>
    </location>
</feature>
<protein>
    <recommendedName>
        <fullName evidence="6">Pentatricopeptide repeat-containing protein</fullName>
    </recommendedName>
</protein>
<evidence type="ECO:0000256" key="2">
    <source>
        <dbReference type="ARBA" id="ARBA00022737"/>
    </source>
</evidence>
<reference evidence="4 5" key="1">
    <citation type="journal article" date="2024" name="G3 (Bethesda)">
        <title>Genome assembly of Hibiscus sabdariffa L. provides insights into metabolisms of medicinal natural products.</title>
        <authorList>
            <person name="Kim T."/>
        </authorList>
    </citation>
    <scope>NUCLEOTIDE SEQUENCE [LARGE SCALE GENOMIC DNA]</scope>
    <source>
        <strain evidence="4">TK-2024</strain>
        <tissue evidence="4">Old leaves</tissue>
    </source>
</reference>
<dbReference type="Pfam" id="PF13041">
    <property type="entry name" value="PPR_2"/>
    <property type="match status" value="1"/>
</dbReference>
<gene>
    <name evidence="4" type="ORF">V6N11_067539</name>
</gene>
<dbReference type="Proteomes" id="UP001396334">
    <property type="component" value="Unassembled WGS sequence"/>
</dbReference>
<dbReference type="Gene3D" id="1.25.40.10">
    <property type="entry name" value="Tetratricopeptide repeat domain"/>
    <property type="match status" value="1"/>
</dbReference>
<name>A0ABR2SR70_9ROSI</name>
<comment type="caution">
    <text evidence="4">The sequence shown here is derived from an EMBL/GenBank/DDBJ whole genome shotgun (WGS) entry which is preliminary data.</text>
</comment>
<proteinExistence type="inferred from homology"/>
<evidence type="ECO:0000256" key="1">
    <source>
        <dbReference type="ARBA" id="ARBA00007626"/>
    </source>
</evidence>
<dbReference type="PANTHER" id="PTHR45717:SF14">
    <property type="entry name" value="LARGE RIBOSOMAL SUBUNIT PROTEIN ML101 (RPPR4)"/>
    <property type="match status" value="1"/>
</dbReference>
<dbReference type="PROSITE" id="PS51375">
    <property type="entry name" value="PPR"/>
    <property type="match status" value="1"/>
</dbReference>
<keyword evidence="2" id="KW-0677">Repeat</keyword>
<evidence type="ECO:0000313" key="5">
    <source>
        <dbReference type="Proteomes" id="UP001396334"/>
    </source>
</evidence>
<dbReference type="InterPro" id="IPR002885">
    <property type="entry name" value="PPR_rpt"/>
</dbReference>
<evidence type="ECO:0000313" key="4">
    <source>
        <dbReference type="EMBL" id="KAK9027716.1"/>
    </source>
</evidence>
<dbReference type="EMBL" id="JBBPBN010000012">
    <property type="protein sequence ID" value="KAK9027716.1"/>
    <property type="molecule type" value="Genomic_DNA"/>
</dbReference>
<evidence type="ECO:0008006" key="6">
    <source>
        <dbReference type="Google" id="ProtNLM"/>
    </source>
</evidence>
<sequence>MMVNKRGVNKTVSDQAIHLDLVAKAQGIPGAENYFVDLPESSKNNLTYGALLNCYCKELMTGKAEALIEKMKELNLPLDSYTYNVWMRTLAAVNDISGVERVIEEMKRDAEDTDDWTTYSNIASIYATF</sequence>
<evidence type="ECO:0000256" key="3">
    <source>
        <dbReference type="PROSITE-ProRule" id="PRU00708"/>
    </source>
</evidence>
<accession>A0ABR2SR70</accession>
<dbReference type="NCBIfam" id="TIGR00756">
    <property type="entry name" value="PPR"/>
    <property type="match status" value="2"/>
</dbReference>
<organism evidence="4 5">
    <name type="scientific">Hibiscus sabdariffa</name>
    <name type="common">roselle</name>
    <dbReference type="NCBI Taxonomy" id="183260"/>
    <lineage>
        <taxon>Eukaryota</taxon>
        <taxon>Viridiplantae</taxon>
        <taxon>Streptophyta</taxon>
        <taxon>Embryophyta</taxon>
        <taxon>Tracheophyta</taxon>
        <taxon>Spermatophyta</taxon>
        <taxon>Magnoliopsida</taxon>
        <taxon>eudicotyledons</taxon>
        <taxon>Gunneridae</taxon>
        <taxon>Pentapetalae</taxon>
        <taxon>rosids</taxon>
        <taxon>malvids</taxon>
        <taxon>Malvales</taxon>
        <taxon>Malvaceae</taxon>
        <taxon>Malvoideae</taxon>
        <taxon>Hibiscus</taxon>
    </lineage>
</organism>
<dbReference type="PANTHER" id="PTHR45717">
    <property type="entry name" value="OS12G0527900 PROTEIN"/>
    <property type="match status" value="1"/>
</dbReference>
<dbReference type="InterPro" id="IPR011990">
    <property type="entry name" value="TPR-like_helical_dom_sf"/>
</dbReference>